<comment type="caution">
    <text evidence="1">The sequence shown here is derived from an EMBL/GenBank/DDBJ whole genome shotgun (WGS) entry which is preliminary data.</text>
</comment>
<gene>
    <name evidence="1" type="ORF">LIER_26385</name>
</gene>
<accession>A0AAV3RA91</accession>
<dbReference type="Proteomes" id="UP001454036">
    <property type="component" value="Unassembled WGS sequence"/>
</dbReference>
<dbReference type="PANTHER" id="PTHR11439:SF511">
    <property type="match status" value="1"/>
</dbReference>
<reference evidence="1 2" key="1">
    <citation type="submission" date="2024-01" db="EMBL/GenBank/DDBJ databases">
        <title>The complete chloroplast genome sequence of Lithospermum erythrorhizon: insights into the phylogenetic relationship among Boraginaceae species and the maternal lineages of purple gromwells.</title>
        <authorList>
            <person name="Okada T."/>
            <person name="Watanabe K."/>
        </authorList>
    </citation>
    <scope>NUCLEOTIDE SEQUENCE [LARGE SCALE GENOMIC DNA]</scope>
</reference>
<evidence type="ECO:0000313" key="2">
    <source>
        <dbReference type="Proteomes" id="UP001454036"/>
    </source>
</evidence>
<evidence type="ECO:0000313" key="1">
    <source>
        <dbReference type="EMBL" id="GAA0172586.1"/>
    </source>
</evidence>
<organism evidence="1 2">
    <name type="scientific">Lithospermum erythrorhizon</name>
    <name type="common">Purple gromwell</name>
    <name type="synonym">Lithospermum officinale var. erythrorhizon</name>
    <dbReference type="NCBI Taxonomy" id="34254"/>
    <lineage>
        <taxon>Eukaryota</taxon>
        <taxon>Viridiplantae</taxon>
        <taxon>Streptophyta</taxon>
        <taxon>Embryophyta</taxon>
        <taxon>Tracheophyta</taxon>
        <taxon>Spermatophyta</taxon>
        <taxon>Magnoliopsida</taxon>
        <taxon>eudicotyledons</taxon>
        <taxon>Gunneridae</taxon>
        <taxon>Pentapetalae</taxon>
        <taxon>asterids</taxon>
        <taxon>lamiids</taxon>
        <taxon>Boraginales</taxon>
        <taxon>Boraginaceae</taxon>
        <taxon>Boraginoideae</taxon>
        <taxon>Lithospermeae</taxon>
        <taxon>Lithospermum</taxon>
    </lineage>
</organism>
<dbReference type="PANTHER" id="PTHR11439">
    <property type="entry name" value="GAG-POL-RELATED RETROTRANSPOSON"/>
    <property type="match status" value="1"/>
</dbReference>
<dbReference type="EMBL" id="BAABME010008195">
    <property type="protein sequence ID" value="GAA0172586.1"/>
    <property type="molecule type" value="Genomic_DNA"/>
</dbReference>
<proteinExistence type="predicted"/>
<keyword evidence="2" id="KW-1185">Reference proteome</keyword>
<protein>
    <submittedName>
        <fullName evidence="1">Uncharacterized protein</fullName>
    </submittedName>
</protein>
<dbReference type="AlphaFoldDB" id="A0AAV3RA91"/>
<name>A0AAV3RA91_LITER</name>
<sequence>MYLSHNNIGRLLYLNFTRPDITFSIHHLSQFMQHPTESQWNADVHIVKYLKRSDFFYPNKSDMQVTAFSDADWAKCPLTHRSVLGYCVLFGGALVS</sequence>